<accession>A0A2R5F0L4</accession>
<protein>
    <submittedName>
        <fullName evidence="1">Uncharacterized protein</fullName>
    </submittedName>
</protein>
<evidence type="ECO:0000313" key="2">
    <source>
        <dbReference type="Proteomes" id="UP000245202"/>
    </source>
</evidence>
<evidence type="ECO:0000313" key="1">
    <source>
        <dbReference type="EMBL" id="GBG11469.1"/>
    </source>
</evidence>
<name>A0A2R5F0L4_9BACL</name>
<dbReference type="EMBL" id="BDQX01000400">
    <property type="protein sequence ID" value="GBG11469.1"/>
    <property type="molecule type" value="Genomic_DNA"/>
</dbReference>
<gene>
    <name evidence="1" type="ORF">PAT3040_06289</name>
</gene>
<keyword evidence="2" id="KW-1185">Reference proteome</keyword>
<proteinExistence type="predicted"/>
<comment type="caution">
    <text evidence="1">The sequence shown here is derived from an EMBL/GenBank/DDBJ whole genome shotgun (WGS) entry which is preliminary data.</text>
</comment>
<sequence>MEIVIAILLVVIIVLLININAKLPNRIDPVEQALLRDKQRREREQREGSL</sequence>
<organism evidence="1 2">
    <name type="scientific">Paenibacillus agaridevorans</name>
    <dbReference type="NCBI Taxonomy" id="171404"/>
    <lineage>
        <taxon>Bacteria</taxon>
        <taxon>Bacillati</taxon>
        <taxon>Bacillota</taxon>
        <taxon>Bacilli</taxon>
        <taxon>Bacillales</taxon>
        <taxon>Paenibacillaceae</taxon>
        <taxon>Paenibacillus</taxon>
    </lineage>
</organism>
<dbReference type="AlphaFoldDB" id="A0A2R5F0L4"/>
<dbReference type="Proteomes" id="UP000245202">
    <property type="component" value="Unassembled WGS sequence"/>
</dbReference>
<reference evidence="1 2" key="1">
    <citation type="submission" date="2017-08" db="EMBL/GenBank/DDBJ databases">
        <title>Substantial Increase in Enzyme Production by Combined Drug-Resistance Mutations in Paenibacillus agaridevorans.</title>
        <authorList>
            <person name="Tanaka Y."/>
            <person name="Funane K."/>
            <person name="Hosaka T."/>
            <person name="Shiwa Y."/>
            <person name="Fujita N."/>
            <person name="Miyazaki T."/>
            <person name="Yoshikawa H."/>
            <person name="Murakami K."/>
            <person name="Kasahara K."/>
            <person name="Inaoka T."/>
            <person name="Hiraga Y."/>
            <person name="Ochi K."/>
        </authorList>
    </citation>
    <scope>NUCLEOTIDE SEQUENCE [LARGE SCALE GENOMIC DNA]</scope>
    <source>
        <strain evidence="1 2">T-3040</strain>
    </source>
</reference>